<reference evidence="1" key="1">
    <citation type="journal article" date="2021" name="Proc. Natl. Acad. Sci. U.S.A.">
        <title>A Catalog of Tens of Thousands of Viruses from Human Metagenomes Reveals Hidden Associations with Chronic Diseases.</title>
        <authorList>
            <person name="Tisza M.J."/>
            <person name="Buck C.B."/>
        </authorList>
    </citation>
    <scope>NUCLEOTIDE SEQUENCE</scope>
    <source>
        <strain evidence="1">Ct1AP5</strain>
    </source>
</reference>
<protein>
    <submittedName>
        <fullName evidence="1">Uncharacterized protein</fullName>
    </submittedName>
</protein>
<evidence type="ECO:0000313" key="1">
    <source>
        <dbReference type="EMBL" id="DAF92695.1"/>
    </source>
</evidence>
<dbReference type="EMBL" id="BK016070">
    <property type="protein sequence ID" value="DAF92695.1"/>
    <property type="molecule type" value="Genomic_DNA"/>
</dbReference>
<organism evidence="1">
    <name type="scientific">Myoviridae sp. ct1AP5</name>
    <dbReference type="NCBI Taxonomy" id="2825017"/>
    <lineage>
        <taxon>Viruses</taxon>
        <taxon>Duplodnaviria</taxon>
        <taxon>Heunggongvirae</taxon>
        <taxon>Uroviricota</taxon>
        <taxon>Caudoviricetes</taxon>
    </lineage>
</organism>
<name>A0A8S5UDW4_9CAUD</name>
<sequence>MYQRFYPFFSVKNFCYFFTAYSSIFFQFSV</sequence>
<proteinExistence type="predicted"/>
<accession>A0A8S5UDW4</accession>